<dbReference type="Proteomes" id="UP000789595">
    <property type="component" value="Unassembled WGS sequence"/>
</dbReference>
<proteinExistence type="predicted"/>
<evidence type="ECO:0000313" key="4">
    <source>
        <dbReference type="EMBL" id="CAH0380035.1"/>
    </source>
</evidence>
<sequence length="414" mass="46430">MPWVCCSAKNDVADDSNLKPASSDEDLLRSASEPYHEDEKTPFVPLRGRVVDRRLEQRGTLLRPPPEKNADHAECDPLKEDELAFADAIKDKLSPEGRQLIEDEAASHALIRTVRGYWTYDDRENEACKSLEAFVELRRKYDLNELARGDQKTMREALRLLRQWRSMRFAGFDVYGHPIVVERVGQSLKLTDKKDIEKEEIIKGRAVCTELFQALKYAASKHHDPADPNKTKVLKHIYVVDMRNVRTWHVTSRCRDRFRSIMQTMELSYPEVAWRTYVVNAPKYLTIIWVVIKSWLDPVTTSRVAILGTDQKKVRERLLADNIPLDAIPACCGGESRDVPLSLLLGSHDSSTVSHLSELITPLNGTSPKEVVVASEVVEKAPVAEEPTTSPRLKAIALAVVAAGAVGGATMLGA</sequence>
<name>A0A7S3ZJ68_9STRA</name>
<feature type="domain" description="CRAL-TRIO" evidence="2">
    <location>
        <begin position="157"/>
        <end position="340"/>
    </location>
</feature>
<dbReference type="CDD" id="cd00170">
    <property type="entry name" value="SEC14"/>
    <property type="match status" value="1"/>
</dbReference>
<evidence type="ECO:0000256" key="1">
    <source>
        <dbReference type="SAM" id="MobiDB-lite"/>
    </source>
</evidence>
<dbReference type="InterPro" id="IPR051026">
    <property type="entry name" value="PI/PC_transfer"/>
</dbReference>
<evidence type="ECO:0000313" key="3">
    <source>
        <dbReference type="EMBL" id="CAE0684909.1"/>
    </source>
</evidence>
<reference evidence="4" key="2">
    <citation type="submission" date="2021-11" db="EMBL/GenBank/DDBJ databases">
        <authorList>
            <consortium name="Genoscope - CEA"/>
            <person name="William W."/>
        </authorList>
    </citation>
    <scope>NUCLEOTIDE SEQUENCE</scope>
</reference>
<keyword evidence="5" id="KW-1185">Reference proteome</keyword>
<dbReference type="InterPro" id="IPR001251">
    <property type="entry name" value="CRAL-TRIO_dom"/>
</dbReference>
<dbReference type="SUPFAM" id="SSF52087">
    <property type="entry name" value="CRAL/TRIO domain"/>
    <property type="match status" value="1"/>
</dbReference>
<protein>
    <recommendedName>
        <fullName evidence="2">CRAL-TRIO domain-containing protein</fullName>
    </recommendedName>
</protein>
<dbReference type="AlphaFoldDB" id="A0A7S3ZJ68"/>
<dbReference type="PROSITE" id="PS50191">
    <property type="entry name" value="CRAL_TRIO"/>
    <property type="match status" value="1"/>
</dbReference>
<evidence type="ECO:0000313" key="5">
    <source>
        <dbReference type="Proteomes" id="UP000789595"/>
    </source>
</evidence>
<dbReference type="OrthoDB" id="1434354at2759"/>
<organism evidence="3">
    <name type="scientific">Pelagomonas calceolata</name>
    <dbReference type="NCBI Taxonomy" id="35677"/>
    <lineage>
        <taxon>Eukaryota</taxon>
        <taxon>Sar</taxon>
        <taxon>Stramenopiles</taxon>
        <taxon>Ochrophyta</taxon>
        <taxon>Pelagophyceae</taxon>
        <taxon>Pelagomonadales</taxon>
        <taxon>Pelagomonadaceae</taxon>
        <taxon>Pelagomonas</taxon>
    </lineage>
</organism>
<accession>A0A7S3ZJ68</accession>
<reference evidence="3" key="1">
    <citation type="submission" date="2021-01" db="EMBL/GenBank/DDBJ databases">
        <authorList>
            <person name="Corre E."/>
            <person name="Pelletier E."/>
            <person name="Niang G."/>
            <person name="Scheremetjew M."/>
            <person name="Finn R."/>
            <person name="Kale V."/>
            <person name="Holt S."/>
            <person name="Cochrane G."/>
            <person name="Meng A."/>
            <person name="Brown T."/>
            <person name="Cohen L."/>
        </authorList>
    </citation>
    <scope>NUCLEOTIDE SEQUENCE</scope>
    <source>
        <strain evidence="3">CCMP1756</strain>
    </source>
</reference>
<dbReference type="PANTHER" id="PTHR45657">
    <property type="entry name" value="CRAL-TRIO DOMAIN-CONTAINING PROTEIN YKL091C-RELATED"/>
    <property type="match status" value="1"/>
</dbReference>
<dbReference type="Pfam" id="PF00650">
    <property type="entry name" value="CRAL_TRIO"/>
    <property type="match status" value="1"/>
</dbReference>
<dbReference type="Gene3D" id="3.40.525.10">
    <property type="entry name" value="CRAL-TRIO lipid binding domain"/>
    <property type="match status" value="1"/>
</dbReference>
<gene>
    <name evidence="3" type="ORF">PCAL00307_LOCUS343</name>
    <name evidence="4" type="ORF">PECAL_6P16730</name>
</gene>
<evidence type="ECO:0000259" key="2">
    <source>
        <dbReference type="PROSITE" id="PS50191"/>
    </source>
</evidence>
<dbReference type="InterPro" id="IPR036865">
    <property type="entry name" value="CRAL-TRIO_dom_sf"/>
</dbReference>
<feature type="region of interest" description="Disordered" evidence="1">
    <location>
        <begin position="14"/>
        <end position="43"/>
    </location>
</feature>
<dbReference type="EMBL" id="CAKKNE010000006">
    <property type="protein sequence ID" value="CAH0380035.1"/>
    <property type="molecule type" value="Genomic_DNA"/>
</dbReference>
<dbReference type="SMART" id="SM00516">
    <property type="entry name" value="SEC14"/>
    <property type="match status" value="1"/>
</dbReference>
<dbReference type="EMBL" id="HBIW01000418">
    <property type="protein sequence ID" value="CAE0684909.1"/>
    <property type="molecule type" value="Transcribed_RNA"/>
</dbReference>
<dbReference type="PANTHER" id="PTHR45657:SF1">
    <property type="entry name" value="CRAL-TRIO DOMAIN-CONTAINING PROTEIN YKL091C-RELATED"/>
    <property type="match status" value="1"/>
</dbReference>